<reference evidence="2 3" key="1">
    <citation type="submission" date="2016-08" db="EMBL/GenBank/DDBJ databases">
        <title>Hymenobacter coccineus sp. nov., Hymenobacter lapidarius sp. nov. and Hymenobacter glacialis sp. nov., isolated from Antarctic soil.</title>
        <authorList>
            <person name="Sedlacek I."/>
            <person name="Kralova S."/>
            <person name="Kyrova K."/>
            <person name="Maslanova I."/>
            <person name="Stankova E."/>
            <person name="Vrbovska V."/>
            <person name="Nemec M."/>
            <person name="Bartak M."/>
            <person name="Svec P."/>
            <person name="Busse H.-J."/>
            <person name="Pantucek R."/>
        </authorList>
    </citation>
    <scope>NUCLEOTIDE SEQUENCE [LARGE SCALE GENOMIC DNA]</scope>
    <source>
        <strain evidence="2 3">CCM 8649</strain>
    </source>
</reference>
<evidence type="ECO:0000256" key="1">
    <source>
        <dbReference type="SAM" id="Phobius"/>
    </source>
</evidence>
<dbReference type="Pfam" id="PF15461">
    <property type="entry name" value="BCD"/>
    <property type="match status" value="1"/>
</dbReference>
<dbReference type="InterPro" id="IPR022270">
    <property type="entry name" value="Blh_diox"/>
</dbReference>
<protein>
    <submittedName>
        <fullName evidence="2">Uncharacterized protein</fullName>
    </submittedName>
</protein>
<dbReference type="Proteomes" id="UP000177506">
    <property type="component" value="Unassembled WGS sequence"/>
</dbReference>
<evidence type="ECO:0000313" key="3">
    <source>
        <dbReference type="Proteomes" id="UP000177506"/>
    </source>
</evidence>
<accession>A0A1G1SUE9</accession>
<name>A0A1G1SUE9_9BACT</name>
<feature type="transmembrane region" description="Helical" evidence="1">
    <location>
        <begin position="91"/>
        <end position="113"/>
    </location>
</feature>
<keyword evidence="1" id="KW-0472">Membrane</keyword>
<proteinExistence type="predicted"/>
<gene>
    <name evidence="2" type="ORF">BEN49_14250</name>
</gene>
<comment type="caution">
    <text evidence="2">The sequence shown here is derived from an EMBL/GenBank/DDBJ whole genome shotgun (WGS) entry which is preliminary data.</text>
</comment>
<keyword evidence="3" id="KW-1185">Reference proteome</keyword>
<keyword evidence="1" id="KW-1133">Transmembrane helix</keyword>
<evidence type="ECO:0000313" key="2">
    <source>
        <dbReference type="EMBL" id="OGX82231.1"/>
    </source>
</evidence>
<feature type="transmembrane region" description="Helical" evidence="1">
    <location>
        <begin position="9"/>
        <end position="28"/>
    </location>
</feature>
<sequence>MAARYRAQWLAHSVLRGGLVFAVLLWFWPAETRALSNGLLALAGAAPVSAGALGAVAHGLGPLVLAGHALLWASYCLTRQASLALADGLEVLLLGFLLVALPPVLSAGVYFVFWHSLQYVLRTNALMSRPLPVGCPGWGPSWASFCGAWPRCWPSA</sequence>
<keyword evidence="1" id="KW-0812">Transmembrane</keyword>
<dbReference type="AlphaFoldDB" id="A0A1G1SUE9"/>
<organism evidence="2 3">
    <name type="scientific">Hymenobacter coccineus</name>
    <dbReference type="NCBI Taxonomy" id="1908235"/>
    <lineage>
        <taxon>Bacteria</taxon>
        <taxon>Pseudomonadati</taxon>
        <taxon>Bacteroidota</taxon>
        <taxon>Cytophagia</taxon>
        <taxon>Cytophagales</taxon>
        <taxon>Hymenobacteraceae</taxon>
        <taxon>Hymenobacter</taxon>
    </lineage>
</organism>
<dbReference type="EMBL" id="MDZA01000434">
    <property type="protein sequence ID" value="OGX82231.1"/>
    <property type="molecule type" value="Genomic_DNA"/>
</dbReference>
<dbReference type="OrthoDB" id="882441at2"/>
<dbReference type="GO" id="GO:0016702">
    <property type="term" value="F:oxidoreductase activity, acting on single donors with incorporation of molecular oxygen, incorporation of two atoms of oxygen"/>
    <property type="evidence" value="ECO:0007669"/>
    <property type="project" value="InterPro"/>
</dbReference>